<accession>A0A7R8HBT6</accession>
<dbReference type="OrthoDB" id="354351at2759"/>
<gene>
    <name evidence="2" type="ORF">LSAA_12842</name>
</gene>
<reference evidence="2" key="1">
    <citation type="submission" date="2021-02" db="EMBL/GenBank/DDBJ databases">
        <authorList>
            <person name="Bekaert M."/>
        </authorList>
    </citation>
    <scope>NUCLEOTIDE SEQUENCE</scope>
    <source>
        <strain evidence="2">IoA-00</strain>
    </source>
</reference>
<dbReference type="GO" id="GO:0008289">
    <property type="term" value="F:lipid binding"/>
    <property type="evidence" value="ECO:0007669"/>
    <property type="project" value="InterPro"/>
</dbReference>
<dbReference type="EMBL" id="HG994586">
    <property type="protein sequence ID" value="CAF2993570.1"/>
    <property type="molecule type" value="Genomic_DNA"/>
</dbReference>
<dbReference type="SUPFAM" id="SSF50814">
    <property type="entry name" value="Lipocalins"/>
    <property type="match status" value="1"/>
</dbReference>
<organism evidence="2 3">
    <name type="scientific">Lepeophtheirus salmonis</name>
    <name type="common">Salmon louse</name>
    <name type="synonym">Caligus salmonis</name>
    <dbReference type="NCBI Taxonomy" id="72036"/>
    <lineage>
        <taxon>Eukaryota</taxon>
        <taxon>Metazoa</taxon>
        <taxon>Ecdysozoa</taxon>
        <taxon>Arthropoda</taxon>
        <taxon>Crustacea</taxon>
        <taxon>Multicrustacea</taxon>
        <taxon>Hexanauplia</taxon>
        <taxon>Copepoda</taxon>
        <taxon>Siphonostomatoida</taxon>
        <taxon>Caligidae</taxon>
        <taxon>Lepeophtheirus</taxon>
    </lineage>
</organism>
<dbReference type="Proteomes" id="UP000675881">
    <property type="component" value="Chromosome 7"/>
</dbReference>
<evidence type="ECO:0000313" key="2">
    <source>
        <dbReference type="EMBL" id="CAF2993570.1"/>
    </source>
</evidence>
<protein>
    <submittedName>
        <fullName evidence="2">(salmon louse) hypothetical protein</fullName>
    </submittedName>
</protein>
<dbReference type="PANTHER" id="PTHR11955">
    <property type="entry name" value="FATTY ACID BINDING PROTEIN"/>
    <property type="match status" value="1"/>
</dbReference>
<proteinExistence type="inferred from homology"/>
<dbReference type="InterPro" id="IPR031259">
    <property type="entry name" value="ILBP"/>
</dbReference>
<evidence type="ECO:0000256" key="1">
    <source>
        <dbReference type="ARBA" id="ARBA00008390"/>
    </source>
</evidence>
<comment type="similarity">
    <text evidence="1">Belongs to the calycin superfamily. Fatty-acid binding protein (FABP) family.</text>
</comment>
<keyword evidence="3" id="KW-1185">Reference proteome</keyword>
<dbReference type="CDD" id="cd00742">
    <property type="entry name" value="FABP"/>
    <property type="match status" value="1"/>
</dbReference>
<name>A0A7R8HBT6_LEPSM</name>
<evidence type="ECO:0000313" key="3">
    <source>
        <dbReference type="Proteomes" id="UP000675881"/>
    </source>
</evidence>
<dbReference type="AlphaFoldDB" id="A0A7R8HBT6"/>
<sequence>MCFLLEIIWMIASIERIERREIIKYLSRERERAPVISQKKHTDINKTTWCLSKESINVPNRITMMHFLPKSSPEDKYTFKTETTMRTTSLEFKVGEDWVETMPGDNKVNCSATLEVNTLTIIQRPQDAPEKMITIVREFSDEGISVTMTIEKVVCKQFFYEAVIQK</sequence>
<dbReference type="InterPro" id="IPR012674">
    <property type="entry name" value="Calycin"/>
</dbReference>
<dbReference type="Gene3D" id="2.40.128.20">
    <property type="match status" value="1"/>
</dbReference>